<dbReference type="SUPFAM" id="SSF55021">
    <property type="entry name" value="ACT-like"/>
    <property type="match status" value="1"/>
</dbReference>
<dbReference type="AlphaFoldDB" id="A0A645JJB1"/>
<dbReference type="EMBL" id="VSSQ01142873">
    <property type="protein sequence ID" value="MPN63437.1"/>
    <property type="molecule type" value="Genomic_DNA"/>
</dbReference>
<name>A0A645JJB1_9ZZZZ</name>
<gene>
    <name evidence="1" type="ORF">SDC9_211196</name>
</gene>
<dbReference type="Gene3D" id="3.30.70.260">
    <property type="match status" value="1"/>
</dbReference>
<organism evidence="1">
    <name type="scientific">bioreactor metagenome</name>
    <dbReference type="NCBI Taxonomy" id="1076179"/>
    <lineage>
        <taxon>unclassified sequences</taxon>
        <taxon>metagenomes</taxon>
        <taxon>ecological metagenomes</taxon>
    </lineage>
</organism>
<comment type="caution">
    <text evidence="1">The sequence shown here is derived from an EMBL/GenBank/DDBJ whole genome shotgun (WGS) entry which is preliminary data.</text>
</comment>
<protein>
    <recommendedName>
        <fullName evidence="2">Prephenate dehydratase</fullName>
    </recommendedName>
</protein>
<accession>A0A645JJB1</accession>
<reference evidence="1" key="1">
    <citation type="submission" date="2019-08" db="EMBL/GenBank/DDBJ databases">
        <authorList>
            <person name="Kucharzyk K."/>
            <person name="Murdoch R.W."/>
            <person name="Higgins S."/>
            <person name="Loffler F."/>
        </authorList>
    </citation>
    <scope>NUCLEOTIDE SEQUENCE</scope>
</reference>
<evidence type="ECO:0000313" key="1">
    <source>
        <dbReference type="EMBL" id="MPN63437.1"/>
    </source>
</evidence>
<dbReference type="InterPro" id="IPR045865">
    <property type="entry name" value="ACT-like_dom_sf"/>
</dbReference>
<sequence length="56" mass="6286">MCRLESRPARNALWEYVYYVDVEGHRDEPAVKAALVELAGNAAYLKILGSYPVAVF</sequence>
<proteinExistence type="predicted"/>
<dbReference type="CDD" id="cd04905">
    <property type="entry name" value="ACT_CM-PDT"/>
    <property type="match status" value="1"/>
</dbReference>
<evidence type="ECO:0008006" key="2">
    <source>
        <dbReference type="Google" id="ProtNLM"/>
    </source>
</evidence>